<dbReference type="SUPFAM" id="SSF57997">
    <property type="entry name" value="Tropomyosin"/>
    <property type="match status" value="1"/>
</dbReference>
<organism evidence="3 4">
    <name type="scientific">Roseofilum casamattae BLCC-M143</name>
    <dbReference type="NCBI Taxonomy" id="3022442"/>
    <lineage>
        <taxon>Bacteria</taxon>
        <taxon>Bacillati</taxon>
        <taxon>Cyanobacteriota</taxon>
        <taxon>Cyanophyceae</taxon>
        <taxon>Desertifilales</taxon>
        <taxon>Desertifilaceae</taxon>
        <taxon>Roseofilum</taxon>
        <taxon>Roseofilum casamattae</taxon>
    </lineage>
</organism>
<evidence type="ECO:0000256" key="1">
    <source>
        <dbReference type="SAM" id="Coils"/>
    </source>
</evidence>
<dbReference type="InterPro" id="IPR021435">
    <property type="entry name" value="DUF3084"/>
</dbReference>
<keyword evidence="1" id="KW-0175">Coiled coil</keyword>
<evidence type="ECO:0000256" key="2">
    <source>
        <dbReference type="SAM" id="Phobius"/>
    </source>
</evidence>
<comment type="caution">
    <text evidence="3">The sequence shown here is derived from an EMBL/GenBank/DDBJ whole genome shotgun (WGS) entry which is preliminary data.</text>
</comment>
<dbReference type="Proteomes" id="UP001232992">
    <property type="component" value="Unassembled WGS sequence"/>
</dbReference>
<evidence type="ECO:0000313" key="3">
    <source>
        <dbReference type="EMBL" id="MDJ1184024.1"/>
    </source>
</evidence>
<keyword evidence="2" id="KW-1133">Transmembrane helix</keyword>
<feature type="coiled-coil region" evidence="1">
    <location>
        <begin position="78"/>
        <end position="273"/>
    </location>
</feature>
<protein>
    <submittedName>
        <fullName evidence="3">DUF3084 domain-containing protein</fullName>
    </submittedName>
</protein>
<name>A0ABT7BZX6_9CYAN</name>
<keyword evidence="2" id="KW-0472">Membrane</keyword>
<reference evidence="3 4" key="1">
    <citation type="submission" date="2023-01" db="EMBL/GenBank/DDBJ databases">
        <title>Novel diversity within Roseofilum (Cyanobacteria; Desertifilaceae) from marine benthic mats with descriptions of four novel species.</title>
        <authorList>
            <person name="Wang Y."/>
            <person name="Berthold D.E."/>
            <person name="Hu J."/>
            <person name="Lefler F.W."/>
            <person name="Laughinghouse H.D. IV."/>
        </authorList>
    </citation>
    <scope>NUCLEOTIDE SEQUENCE [LARGE SCALE GENOMIC DNA]</scope>
    <source>
        <strain evidence="3 4">BLCC-M143</strain>
    </source>
</reference>
<dbReference type="RefSeq" id="WP_283758675.1">
    <property type="nucleotide sequence ID" value="NZ_JAQOSQ010000011.1"/>
</dbReference>
<sequence length="514" mass="57973">MTIGIILIVSMLFLGGLLATLGDRLGTKVGKARLSLFNLRPRQTAVLVTIVTGTLISASTLVVLFATSKPLRRGIFEYDETQRKLRSARRELQSAQAQKAQIEIELAQVRSERELVQENLDNLKEGLQTVLIQKSATEEILEKTQAQLKQIEGDFQSTQLQLRDVVGKFQDAQNQLQAVTQRTETLQGELDKLQRERQELIQQRDEVKAQIAQRDLQIEERDRLIETRNELIDERNQLLLERDRDIETRNEAIAQRETRLKALEEEQTFLEGRVRLFEQYYQEYQDLRQGKLALLRGQILASAVVKVGEGQGSVDAINRLLDAANQVALQQVKPGTHQGNERVIQVRDEQLQQWHDRIEDGREYVVRVLSGGNYIPGETDVEIFTDVSLNRVVFTAGEAIATTKANPMFMNEETLLEQIDILIESSRFRARRGGILGNSLQVADGLPATLLNFVRQVEATNAPVTIQAVAAETTYTAGPLILDLVALQGNTELFRTLETNTSRDRPSESPSIDN</sequence>
<dbReference type="Pfam" id="PF11283">
    <property type="entry name" value="DUF3084"/>
    <property type="match status" value="1"/>
</dbReference>
<accession>A0ABT7BZX6</accession>
<gene>
    <name evidence="3" type="ORF">PMH09_12585</name>
</gene>
<evidence type="ECO:0000313" key="4">
    <source>
        <dbReference type="Proteomes" id="UP001232992"/>
    </source>
</evidence>
<feature type="transmembrane region" description="Helical" evidence="2">
    <location>
        <begin position="43"/>
        <end position="66"/>
    </location>
</feature>
<keyword evidence="2" id="KW-0812">Transmembrane</keyword>
<keyword evidence="4" id="KW-1185">Reference proteome</keyword>
<proteinExistence type="predicted"/>
<dbReference type="EMBL" id="JAQOSQ010000011">
    <property type="protein sequence ID" value="MDJ1184024.1"/>
    <property type="molecule type" value="Genomic_DNA"/>
</dbReference>